<dbReference type="Gene3D" id="1.25.40.10">
    <property type="entry name" value="Tetratricopeptide repeat domain"/>
    <property type="match status" value="5"/>
</dbReference>
<evidence type="ECO:0000256" key="2">
    <source>
        <dbReference type="PROSITE-ProRule" id="PRU00708"/>
    </source>
</evidence>
<dbReference type="InterPro" id="IPR011990">
    <property type="entry name" value="TPR-like_helical_dom_sf"/>
</dbReference>
<feature type="repeat" description="PPR" evidence="2">
    <location>
        <begin position="562"/>
        <end position="596"/>
    </location>
</feature>
<evidence type="ECO:0000313" key="3">
    <source>
        <dbReference type="EMBL" id="CAI9755854.1"/>
    </source>
</evidence>
<accession>A0AAD1YSP3</accession>
<evidence type="ECO:0000313" key="4">
    <source>
        <dbReference type="Proteomes" id="UP000834106"/>
    </source>
</evidence>
<sequence>MGGTSAHSILHGLLDSANTSHRSPPPPTSLKALTTVILNHVRFGGLAKAVSILYSSTLTLPFSLYAHLFQICVSQKAIVEIRKLESHLIMWNPNPPIFLLNRAIEGYGKCGCLDDAKELFDQMPKRDGGSWNSMITAYSQNGKAEEALGLFSRMRREGVFASEVTFASVLASCGTLLELWLSGQVHGLVVKYGFCGNVILESSLVDVYGKCGKISEARRMFDEIDNPNDVSWNVIVRRYFEMDEGNEAVKMFLKMIRMNVRPLSFTVSNVLRACSSFQGLKEGNQIHGFSIKINVEEDEEVTNTLISMYAKSGDLAGARTVFDLSCFRNLISWTAMVSGYARSGQTREARELFNQMPERNVISWNAMLAGYVGSFEWDKALDFVILMRKRTKDIDHVTLGLILNICAAIPDVELGKQVHGYIYRHGFYFNLFVANALLDMYGKCGNLRSARVWFCEMSHLRNNVSWNALLTSYARHGMSEQAMMIFWKMLEETTPSIYTFGTILAACANIFALEIGKQVHAFMIRNGYDMDAVVRGALVDMYSKCRCTEYALKVFDEATSKDVILWNSMILGCSHNGRGDKVLELFASMEVQGAKPDHVTFQGILLACISEGRIELGQQFFKSMTDKHCLIPRLEHYESMIELYGQYGCIDELDHFINEMPFEPTAPMLIKVFDYSRKYRRLKLGEWAADQLNKLNPPVPFQFEIIDNK</sequence>
<evidence type="ECO:0008006" key="5">
    <source>
        <dbReference type="Google" id="ProtNLM"/>
    </source>
</evidence>
<proteinExistence type="predicted"/>
<dbReference type="Pfam" id="PF13041">
    <property type="entry name" value="PPR_2"/>
    <property type="match status" value="2"/>
</dbReference>
<reference evidence="3" key="1">
    <citation type="submission" date="2023-05" db="EMBL/GenBank/DDBJ databases">
        <authorList>
            <person name="Huff M."/>
        </authorList>
    </citation>
    <scope>NUCLEOTIDE SEQUENCE</scope>
</reference>
<dbReference type="FunFam" id="1.25.40.10:FF:000381">
    <property type="entry name" value="Pentatricopeptide repeat-containing protein"/>
    <property type="match status" value="1"/>
</dbReference>
<gene>
    <name evidence="3" type="ORF">FPE_LOCUS3285</name>
</gene>
<dbReference type="PROSITE" id="PS51375">
    <property type="entry name" value="PPR"/>
    <property type="match status" value="6"/>
</dbReference>
<dbReference type="Proteomes" id="UP000834106">
    <property type="component" value="Chromosome 2"/>
</dbReference>
<keyword evidence="4" id="KW-1185">Reference proteome</keyword>
<feature type="repeat" description="PPR" evidence="2">
    <location>
        <begin position="329"/>
        <end position="363"/>
    </location>
</feature>
<feature type="repeat" description="PPR" evidence="2">
    <location>
        <begin position="462"/>
        <end position="496"/>
    </location>
</feature>
<dbReference type="Pfam" id="PF01535">
    <property type="entry name" value="PPR"/>
    <property type="match status" value="8"/>
</dbReference>
<keyword evidence="1" id="KW-0677">Repeat</keyword>
<protein>
    <recommendedName>
        <fullName evidence="5">Pentatricopeptide repeat-containing protein</fullName>
    </recommendedName>
</protein>
<dbReference type="InterPro" id="IPR046960">
    <property type="entry name" value="PPR_At4g14850-like_plant"/>
</dbReference>
<dbReference type="GO" id="GO:0009451">
    <property type="term" value="P:RNA modification"/>
    <property type="evidence" value="ECO:0007669"/>
    <property type="project" value="InterPro"/>
</dbReference>
<evidence type="ECO:0000256" key="1">
    <source>
        <dbReference type="ARBA" id="ARBA00022737"/>
    </source>
</evidence>
<feature type="repeat" description="PPR" evidence="2">
    <location>
        <begin position="96"/>
        <end position="126"/>
    </location>
</feature>
<dbReference type="FunFam" id="1.25.40.10:FF:000158">
    <property type="entry name" value="pentatricopeptide repeat-containing protein At2g33680"/>
    <property type="match status" value="1"/>
</dbReference>
<feature type="repeat" description="PPR" evidence="2">
    <location>
        <begin position="127"/>
        <end position="161"/>
    </location>
</feature>
<dbReference type="FunFam" id="1.25.40.10:FF:000425">
    <property type="entry name" value="Pentatricopeptide repeat-containing protein At3g26540"/>
    <property type="match status" value="1"/>
</dbReference>
<dbReference type="InterPro" id="IPR002885">
    <property type="entry name" value="PPR_rpt"/>
</dbReference>
<name>A0AAD1YSP3_9LAMI</name>
<organism evidence="3 4">
    <name type="scientific">Fraxinus pennsylvanica</name>
    <dbReference type="NCBI Taxonomy" id="56036"/>
    <lineage>
        <taxon>Eukaryota</taxon>
        <taxon>Viridiplantae</taxon>
        <taxon>Streptophyta</taxon>
        <taxon>Embryophyta</taxon>
        <taxon>Tracheophyta</taxon>
        <taxon>Spermatophyta</taxon>
        <taxon>Magnoliopsida</taxon>
        <taxon>eudicotyledons</taxon>
        <taxon>Gunneridae</taxon>
        <taxon>Pentapetalae</taxon>
        <taxon>asterids</taxon>
        <taxon>lamiids</taxon>
        <taxon>Lamiales</taxon>
        <taxon>Oleaceae</taxon>
        <taxon>Oleeae</taxon>
        <taxon>Fraxinus</taxon>
    </lineage>
</organism>
<dbReference type="PANTHER" id="PTHR47926">
    <property type="entry name" value="PENTATRICOPEPTIDE REPEAT-CONTAINING PROTEIN"/>
    <property type="match status" value="1"/>
</dbReference>
<dbReference type="NCBIfam" id="TIGR00756">
    <property type="entry name" value="PPR"/>
    <property type="match status" value="6"/>
</dbReference>
<dbReference type="GO" id="GO:0003723">
    <property type="term" value="F:RNA binding"/>
    <property type="evidence" value="ECO:0007669"/>
    <property type="project" value="InterPro"/>
</dbReference>
<feature type="repeat" description="PPR" evidence="2">
    <location>
        <begin position="228"/>
        <end position="262"/>
    </location>
</feature>
<dbReference type="EMBL" id="OU503037">
    <property type="protein sequence ID" value="CAI9755854.1"/>
    <property type="molecule type" value="Genomic_DNA"/>
</dbReference>
<dbReference type="GO" id="GO:0099402">
    <property type="term" value="P:plant organ development"/>
    <property type="evidence" value="ECO:0007669"/>
    <property type="project" value="UniProtKB-ARBA"/>
</dbReference>
<dbReference type="PANTHER" id="PTHR47926:SF347">
    <property type="entry name" value="PENTATRICOPEPTIDE REPEAT-CONTAINING PROTEIN"/>
    <property type="match status" value="1"/>
</dbReference>
<dbReference type="AlphaFoldDB" id="A0AAD1YSP3"/>